<dbReference type="PATRIC" id="fig|1128398.3.peg.2875"/>
<name>K0B185_GOTA9</name>
<reference evidence="17 18" key="1">
    <citation type="journal article" date="2012" name="PLoS ONE">
        <title>The purine-utilizing bacterium Clostridium acidurici 9a: a genome-guided metabolic reconsideration.</title>
        <authorList>
            <person name="Hartwich K."/>
            <person name="Poehlein A."/>
            <person name="Daniel R."/>
        </authorList>
    </citation>
    <scope>NUCLEOTIDE SEQUENCE [LARGE SCALE GENOMIC DNA]</scope>
    <source>
        <strain evidence="18">ATCC 7906 / DSM 604 / BCRC 14475 / CIP 104303 / KCTC 5404 / NCIMB 10678 / 9a</strain>
    </source>
</reference>
<dbReference type="InterPro" id="IPR003594">
    <property type="entry name" value="HATPase_dom"/>
</dbReference>
<dbReference type="EC" id="2.7.13.3" evidence="3"/>
<proteinExistence type="predicted"/>
<evidence type="ECO:0000259" key="15">
    <source>
        <dbReference type="PROSITE" id="PS50109"/>
    </source>
</evidence>
<dbReference type="InterPro" id="IPR003660">
    <property type="entry name" value="HAMP_dom"/>
</dbReference>
<dbReference type="GO" id="GO:0005886">
    <property type="term" value="C:plasma membrane"/>
    <property type="evidence" value="ECO:0007669"/>
    <property type="project" value="UniProtKB-SubCell"/>
</dbReference>
<dbReference type="InterPro" id="IPR036097">
    <property type="entry name" value="HisK_dim/P_sf"/>
</dbReference>
<dbReference type="SMART" id="SM00304">
    <property type="entry name" value="HAMP"/>
    <property type="match status" value="1"/>
</dbReference>
<organism evidence="17 18">
    <name type="scientific">Gottschalkia acidurici (strain ATCC 7906 / DSM 604 / BCRC 14475 / CIP 104303 / KCTC 5404 / NCIMB 10678 / 9a)</name>
    <name type="common">Clostridium acidurici</name>
    <dbReference type="NCBI Taxonomy" id="1128398"/>
    <lineage>
        <taxon>Bacteria</taxon>
        <taxon>Bacillati</taxon>
        <taxon>Bacillota</taxon>
        <taxon>Tissierellia</taxon>
        <taxon>Tissierellales</taxon>
        <taxon>Gottschalkiaceae</taxon>
        <taxon>Gottschalkia</taxon>
    </lineage>
</organism>
<evidence type="ECO:0000256" key="5">
    <source>
        <dbReference type="ARBA" id="ARBA00022553"/>
    </source>
</evidence>
<evidence type="ECO:0000256" key="11">
    <source>
        <dbReference type="ARBA" id="ARBA00022989"/>
    </source>
</evidence>
<dbReference type="Gene3D" id="1.10.287.130">
    <property type="match status" value="1"/>
</dbReference>
<evidence type="ECO:0000256" key="8">
    <source>
        <dbReference type="ARBA" id="ARBA00022741"/>
    </source>
</evidence>
<evidence type="ECO:0000256" key="12">
    <source>
        <dbReference type="ARBA" id="ARBA00023012"/>
    </source>
</evidence>
<dbReference type="Gene3D" id="6.10.340.10">
    <property type="match status" value="1"/>
</dbReference>
<dbReference type="Gene3D" id="3.30.565.10">
    <property type="entry name" value="Histidine kinase-like ATPase, C-terminal domain"/>
    <property type="match status" value="1"/>
</dbReference>
<dbReference type="CDD" id="cd00082">
    <property type="entry name" value="HisKA"/>
    <property type="match status" value="1"/>
</dbReference>
<keyword evidence="18" id="KW-1185">Reference proteome</keyword>
<dbReference type="RefSeq" id="WP_014968912.1">
    <property type="nucleotide sequence ID" value="NC_018664.1"/>
</dbReference>
<dbReference type="PROSITE" id="PS50109">
    <property type="entry name" value="HIS_KIN"/>
    <property type="match status" value="1"/>
</dbReference>
<dbReference type="Proteomes" id="UP000006094">
    <property type="component" value="Chromosome"/>
</dbReference>
<accession>K0B185</accession>
<dbReference type="Pfam" id="PF00672">
    <property type="entry name" value="HAMP"/>
    <property type="match status" value="1"/>
</dbReference>
<evidence type="ECO:0000259" key="16">
    <source>
        <dbReference type="PROSITE" id="PS50885"/>
    </source>
</evidence>
<dbReference type="InterPro" id="IPR005467">
    <property type="entry name" value="His_kinase_dom"/>
</dbReference>
<dbReference type="InterPro" id="IPR050398">
    <property type="entry name" value="HssS/ArlS-like"/>
</dbReference>
<dbReference type="Pfam" id="PF00512">
    <property type="entry name" value="HisKA"/>
    <property type="match status" value="1"/>
</dbReference>
<evidence type="ECO:0000313" key="17">
    <source>
        <dbReference type="EMBL" id="AFS79778.1"/>
    </source>
</evidence>
<sequence length="470" mass="54887">MKFWQKILIYSVILFLVVFNIGAYILIDNSYKLNLKREIDRGLSEHLSIYSGVRSSIISIKNALDYSFGREFIYFTLKDYMEVFNGKKIYIEVLDNDNNEVFSNINLKVKQERVELKNPLLDKRQYIIRDVGDKTYIFITSLLEANKEYFKFTYIRDISYVYEDKRKQYVLFIQLQLVICIVLAIGMYILSKYITKPINKLIDTTKNIKDGNFSERVNIKSNDEIGILSDHFNDMTYVIEEKIFELEKNVEQKQRFIDNLTHELKTPLTSIIGYAEFLISTKHNEEVFFLGMNYILNEGKRLKNLSEKMMDLILFKKENFIMKKENIKNILLETKEILNNKIESKNIDLIIYGEEYEILVEKDLIKNLVVNLVDNAIKASNDSSKIYLSVYKDIDLKVILEVKDEGIGISEDDLPKVFEPFYMVDKSRVRASDGSGIGLSICAEIANVHKSKIEIESKLNQGTIVKIIFN</sequence>
<comment type="subcellular location">
    <subcellularLocation>
        <location evidence="2">Cell membrane</location>
        <topology evidence="2">Multi-pass membrane protein</topology>
    </subcellularLocation>
</comment>
<dbReference type="STRING" id="1128398.Curi_c27850"/>
<dbReference type="PANTHER" id="PTHR45528:SF1">
    <property type="entry name" value="SENSOR HISTIDINE KINASE CPXA"/>
    <property type="match status" value="1"/>
</dbReference>
<protein>
    <recommendedName>
        <fullName evidence="3">histidine kinase</fullName>
        <ecNumber evidence="3">2.7.13.3</ecNumber>
    </recommendedName>
</protein>
<dbReference type="SMART" id="SM00387">
    <property type="entry name" value="HATPase_c"/>
    <property type="match status" value="1"/>
</dbReference>
<dbReference type="InterPro" id="IPR036890">
    <property type="entry name" value="HATPase_C_sf"/>
</dbReference>
<feature type="transmembrane region" description="Helical" evidence="14">
    <location>
        <begin position="169"/>
        <end position="190"/>
    </location>
</feature>
<keyword evidence="7 14" id="KW-0812">Transmembrane</keyword>
<feature type="transmembrane region" description="Helical" evidence="14">
    <location>
        <begin position="7"/>
        <end position="27"/>
    </location>
</feature>
<dbReference type="KEGG" id="cad:Curi_c27850"/>
<evidence type="ECO:0000256" key="6">
    <source>
        <dbReference type="ARBA" id="ARBA00022679"/>
    </source>
</evidence>
<keyword evidence="13 14" id="KW-0472">Membrane</keyword>
<keyword evidence="4" id="KW-1003">Cell membrane</keyword>
<evidence type="ECO:0000256" key="7">
    <source>
        <dbReference type="ARBA" id="ARBA00022692"/>
    </source>
</evidence>
<feature type="domain" description="Histidine kinase" evidence="15">
    <location>
        <begin position="259"/>
        <end position="470"/>
    </location>
</feature>
<gene>
    <name evidence="17" type="ordered locus">Curi_c27850</name>
</gene>
<dbReference type="PANTHER" id="PTHR45528">
    <property type="entry name" value="SENSOR HISTIDINE KINASE CPXA"/>
    <property type="match status" value="1"/>
</dbReference>
<evidence type="ECO:0000313" key="18">
    <source>
        <dbReference type="Proteomes" id="UP000006094"/>
    </source>
</evidence>
<dbReference type="SUPFAM" id="SSF55874">
    <property type="entry name" value="ATPase domain of HSP90 chaperone/DNA topoisomerase II/histidine kinase"/>
    <property type="match status" value="1"/>
</dbReference>
<dbReference type="EMBL" id="CP003326">
    <property type="protein sequence ID" value="AFS79778.1"/>
    <property type="molecule type" value="Genomic_DNA"/>
</dbReference>
<keyword evidence="8" id="KW-0547">Nucleotide-binding</keyword>
<dbReference type="InterPro" id="IPR004358">
    <property type="entry name" value="Sig_transdc_His_kin-like_C"/>
</dbReference>
<dbReference type="GO" id="GO:0005524">
    <property type="term" value="F:ATP binding"/>
    <property type="evidence" value="ECO:0007669"/>
    <property type="project" value="UniProtKB-KW"/>
</dbReference>
<evidence type="ECO:0000256" key="14">
    <source>
        <dbReference type="SAM" id="Phobius"/>
    </source>
</evidence>
<dbReference type="eggNOG" id="COG2205">
    <property type="taxonomic scope" value="Bacteria"/>
</dbReference>
<evidence type="ECO:0000256" key="4">
    <source>
        <dbReference type="ARBA" id="ARBA00022475"/>
    </source>
</evidence>
<keyword evidence="12" id="KW-0902">Two-component regulatory system</keyword>
<dbReference type="Pfam" id="PF02518">
    <property type="entry name" value="HATPase_c"/>
    <property type="match status" value="1"/>
</dbReference>
<evidence type="ECO:0000256" key="3">
    <source>
        <dbReference type="ARBA" id="ARBA00012438"/>
    </source>
</evidence>
<dbReference type="OrthoDB" id="9786919at2"/>
<keyword evidence="10" id="KW-0067">ATP-binding</keyword>
<feature type="domain" description="HAMP" evidence="16">
    <location>
        <begin position="192"/>
        <end position="244"/>
    </location>
</feature>
<evidence type="ECO:0000256" key="2">
    <source>
        <dbReference type="ARBA" id="ARBA00004651"/>
    </source>
</evidence>
<dbReference type="AlphaFoldDB" id="K0B185"/>
<comment type="catalytic activity">
    <reaction evidence="1">
        <text>ATP + protein L-histidine = ADP + protein N-phospho-L-histidine.</text>
        <dbReference type="EC" id="2.7.13.3"/>
    </reaction>
</comment>
<dbReference type="SMART" id="SM00388">
    <property type="entry name" value="HisKA"/>
    <property type="match status" value="1"/>
</dbReference>
<dbReference type="CDD" id="cd06225">
    <property type="entry name" value="HAMP"/>
    <property type="match status" value="1"/>
</dbReference>
<dbReference type="SUPFAM" id="SSF158472">
    <property type="entry name" value="HAMP domain-like"/>
    <property type="match status" value="1"/>
</dbReference>
<dbReference type="InterPro" id="IPR003661">
    <property type="entry name" value="HisK_dim/P_dom"/>
</dbReference>
<dbReference type="GO" id="GO:0000155">
    <property type="term" value="F:phosphorelay sensor kinase activity"/>
    <property type="evidence" value="ECO:0007669"/>
    <property type="project" value="InterPro"/>
</dbReference>
<keyword evidence="11 14" id="KW-1133">Transmembrane helix</keyword>
<dbReference type="HOGENOM" id="CLU_000445_89_6_9"/>
<dbReference type="PROSITE" id="PS50885">
    <property type="entry name" value="HAMP"/>
    <property type="match status" value="1"/>
</dbReference>
<dbReference type="SUPFAM" id="SSF47384">
    <property type="entry name" value="Homodimeric domain of signal transducing histidine kinase"/>
    <property type="match status" value="1"/>
</dbReference>
<evidence type="ECO:0000256" key="1">
    <source>
        <dbReference type="ARBA" id="ARBA00000085"/>
    </source>
</evidence>
<evidence type="ECO:0000256" key="9">
    <source>
        <dbReference type="ARBA" id="ARBA00022777"/>
    </source>
</evidence>
<keyword evidence="9 17" id="KW-0418">Kinase</keyword>
<evidence type="ECO:0000256" key="10">
    <source>
        <dbReference type="ARBA" id="ARBA00022840"/>
    </source>
</evidence>
<keyword evidence="6 17" id="KW-0808">Transferase</keyword>
<keyword evidence="5" id="KW-0597">Phosphoprotein</keyword>
<evidence type="ECO:0000256" key="13">
    <source>
        <dbReference type="ARBA" id="ARBA00023136"/>
    </source>
</evidence>
<dbReference type="PRINTS" id="PR00344">
    <property type="entry name" value="BCTRLSENSOR"/>
</dbReference>